<accession>A0ABT7T6X6</accession>
<keyword evidence="2" id="KW-1185">Reference proteome</keyword>
<evidence type="ECO:0000313" key="1">
    <source>
        <dbReference type="EMBL" id="MDM7884702.1"/>
    </source>
</evidence>
<dbReference type="Proteomes" id="UP001237823">
    <property type="component" value="Unassembled WGS sequence"/>
</dbReference>
<sequence>MSDTSSVETARALPASSRWDRLRFRWHAEQEIHDLTRDREHEERVVAEATVRLQPGPWNIALLFRRDAGSRR</sequence>
<reference evidence="1 2" key="1">
    <citation type="submission" date="2023-06" db="EMBL/GenBank/DDBJ databases">
        <authorList>
            <person name="Feng G."/>
            <person name="Li J."/>
            <person name="Zhu H."/>
        </authorList>
    </citation>
    <scope>NUCLEOTIDE SEQUENCE [LARGE SCALE GENOMIC DNA]</scope>
    <source>
        <strain evidence="1 2">RHCKG23</strain>
    </source>
</reference>
<gene>
    <name evidence="1" type="ORF">QUG92_06245</name>
</gene>
<protein>
    <submittedName>
        <fullName evidence="1">Uncharacterized protein</fullName>
    </submittedName>
</protein>
<dbReference type="EMBL" id="JAUCML010000003">
    <property type="protein sequence ID" value="MDM7884702.1"/>
    <property type="molecule type" value="Genomic_DNA"/>
</dbReference>
<name>A0ABT7T6X6_9MICO</name>
<evidence type="ECO:0000313" key="2">
    <source>
        <dbReference type="Proteomes" id="UP001237823"/>
    </source>
</evidence>
<comment type="caution">
    <text evidence="1">The sequence shown here is derived from an EMBL/GenBank/DDBJ whole genome shotgun (WGS) entry which is preliminary data.</text>
</comment>
<proteinExistence type="predicted"/>
<dbReference type="RefSeq" id="WP_069713153.1">
    <property type="nucleotide sequence ID" value="NZ_JAUCML010000003.1"/>
</dbReference>
<organism evidence="1 2">
    <name type="scientific">Curtobacterium citri</name>
    <dbReference type="NCBI Taxonomy" id="3055139"/>
    <lineage>
        <taxon>Bacteria</taxon>
        <taxon>Bacillati</taxon>
        <taxon>Actinomycetota</taxon>
        <taxon>Actinomycetes</taxon>
        <taxon>Micrococcales</taxon>
        <taxon>Microbacteriaceae</taxon>
        <taxon>Curtobacterium</taxon>
    </lineage>
</organism>